<feature type="signal peptide" evidence="10">
    <location>
        <begin position="1"/>
        <end position="22"/>
    </location>
</feature>
<sequence length="480" mass="52341">MLRIPLPLLLLPLLPLLPLVLGLAHPLGSTHSLLARHGLNLRQDVLHGLLSGPGPFPQDPPWTPDYPTSFGGYCAPNSSQTVGTFAGPTLPSVQDLLKRNAFVSRSGTGLELLGEEFRIVGANVYWLCVRCAALWREAADEGTEGWTRTSSLTLPTPPRRACIPLSSALSRKPSADPTQVIEIMGIVSAMRGTVIRGHTLGISFGNPLSIMPSPNTYNEQAYEPIDFAILMARIYGIKLLIPLVDNYNWYHGGKYQFIGWAGIPWSGTGAAITPPDVGAYFYNTSSIVDSFKAYITHHLNHVNQYTGIAYKDDPTILGWETGNELSAVLYTDGPAPPAWTSDIARLIKSLAQNHLVVDGTYGFYPESGKLQVEEVDIFLDHFYPPSRARFQAGPPSARRAQLTISPTAVRDASLTSSTCRGIHPSSHSWRSAPRSPSPECGGTHETYHRPSIYARRGISINCLRSGEEDNTPGLHRTQVS</sequence>
<dbReference type="GO" id="GO:0005576">
    <property type="term" value="C:extracellular region"/>
    <property type="evidence" value="ECO:0007669"/>
    <property type="project" value="UniProtKB-SubCell"/>
</dbReference>
<evidence type="ECO:0000256" key="6">
    <source>
        <dbReference type="ARBA" id="ARBA00022729"/>
    </source>
</evidence>
<proteinExistence type="inferred from homology"/>
<keyword evidence="6 10" id="KW-0732">Signal</keyword>
<dbReference type="InterPro" id="IPR017853">
    <property type="entry name" value="GH"/>
</dbReference>
<evidence type="ECO:0000256" key="7">
    <source>
        <dbReference type="ARBA" id="ARBA00022801"/>
    </source>
</evidence>
<evidence type="ECO:0000313" key="13">
    <source>
        <dbReference type="Proteomes" id="UP000076738"/>
    </source>
</evidence>
<keyword evidence="5" id="KW-0964">Secreted</keyword>
<dbReference type="AlphaFoldDB" id="A0A167HBD8"/>
<dbReference type="SUPFAM" id="SSF51445">
    <property type="entry name" value="(Trans)glycosidases"/>
    <property type="match status" value="1"/>
</dbReference>
<feature type="domain" description="Glycoside hydrolase family 5" evidence="11">
    <location>
        <begin position="208"/>
        <end position="362"/>
    </location>
</feature>
<dbReference type="OrthoDB" id="406631at2759"/>
<feature type="region of interest" description="Disordered" evidence="9">
    <location>
        <begin position="417"/>
        <end position="446"/>
    </location>
</feature>
<evidence type="ECO:0000256" key="3">
    <source>
        <dbReference type="ARBA" id="ARBA00005641"/>
    </source>
</evidence>
<evidence type="ECO:0000256" key="1">
    <source>
        <dbReference type="ARBA" id="ARBA00001678"/>
    </source>
</evidence>
<comment type="catalytic activity">
    <reaction evidence="1">
        <text>Random hydrolysis of (1-&gt;4)-beta-D-mannosidic linkages in mannans, galactomannans and glucomannans.</text>
        <dbReference type="EC" id="3.2.1.78"/>
    </reaction>
</comment>
<gene>
    <name evidence="12" type="ORF">CALVIDRAFT_346284</name>
</gene>
<keyword evidence="13" id="KW-1185">Reference proteome</keyword>
<evidence type="ECO:0000256" key="9">
    <source>
        <dbReference type="SAM" id="MobiDB-lite"/>
    </source>
</evidence>
<organism evidence="12 13">
    <name type="scientific">Calocera viscosa (strain TUFC12733)</name>
    <dbReference type="NCBI Taxonomy" id="1330018"/>
    <lineage>
        <taxon>Eukaryota</taxon>
        <taxon>Fungi</taxon>
        <taxon>Dikarya</taxon>
        <taxon>Basidiomycota</taxon>
        <taxon>Agaricomycotina</taxon>
        <taxon>Dacrymycetes</taxon>
        <taxon>Dacrymycetales</taxon>
        <taxon>Dacrymycetaceae</taxon>
        <taxon>Calocera</taxon>
    </lineage>
</organism>
<evidence type="ECO:0000313" key="12">
    <source>
        <dbReference type="EMBL" id="KZO91447.1"/>
    </source>
</evidence>
<dbReference type="EMBL" id="KV417323">
    <property type="protein sequence ID" value="KZO91447.1"/>
    <property type="molecule type" value="Genomic_DNA"/>
</dbReference>
<feature type="chain" id="PRO_5007887505" description="mannan endo-1,4-beta-mannosidase" evidence="10">
    <location>
        <begin position="23"/>
        <end position="480"/>
    </location>
</feature>
<name>A0A167HBD8_CALVF</name>
<comment type="similarity">
    <text evidence="3">Belongs to the glycosyl hydrolase 5 (cellulase A) family.</text>
</comment>
<evidence type="ECO:0000259" key="11">
    <source>
        <dbReference type="Pfam" id="PF26410"/>
    </source>
</evidence>
<evidence type="ECO:0000256" key="2">
    <source>
        <dbReference type="ARBA" id="ARBA00004613"/>
    </source>
</evidence>
<dbReference type="InterPro" id="IPR001547">
    <property type="entry name" value="Glyco_hydro_5"/>
</dbReference>
<dbReference type="Pfam" id="PF26410">
    <property type="entry name" value="GH5_mannosidase"/>
    <property type="match status" value="1"/>
</dbReference>
<dbReference type="EC" id="3.2.1.78" evidence="4"/>
<evidence type="ECO:0000256" key="10">
    <source>
        <dbReference type="SAM" id="SignalP"/>
    </source>
</evidence>
<protein>
    <recommendedName>
        <fullName evidence="4">mannan endo-1,4-beta-mannosidase</fullName>
        <ecNumber evidence="4">3.2.1.78</ecNumber>
    </recommendedName>
</protein>
<accession>A0A167HBD8</accession>
<dbReference type="Proteomes" id="UP000076738">
    <property type="component" value="Unassembled WGS sequence"/>
</dbReference>
<dbReference type="PANTHER" id="PTHR31451:SF39">
    <property type="entry name" value="MANNAN ENDO-1,4-BETA-MANNOSIDASE 1"/>
    <property type="match status" value="1"/>
</dbReference>
<dbReference type="GO" id="GO:0016985">
    <property type="term" value="F:mannan endo-1,4-beta-mannosidase activity"/>
    <property type="evidence" value="ECO:0007669"/>
    <property type="project" value="UniProtKB-EC"/>
</dbReference>
<reference evidence="12 13" key="1">
    <citation type="journal article" date="2016" name="Mol. Biol. Evol.">
        <title>Comparative Genomics of Early-Diverging Mushroom-Forming Fungi Provides Insights into the Origins of Lignocellulose Decay Capabilities.</title>
        <authorList>
            <person name="Nagy L.G."/>
            <person name="Riley R."/>
            <person name="Tritt A."/>
            <person name="Adam C."/>
            <person name="Daum C."/>
            <person name="Floudas D."/>
            <person name="Sun H."/>
            <person name="Yadav J.S."/>
            <person name="Pangilinan J."/>
            <person name="Larsson K.H."/>
            <person name="Matsuura K."/>
            <person name="Barry K."/>
            <person name="Labutti K."/>
            <person name="Kuo R."/>
            <person name="Ohm R.A."/>
            <person name="Bhattacharya S.S."/>
            <person name="Shirouzu T."/>
            <person name="Yoshinaga Y."/>
            <person name="Martin F.M."/>
            <person name="Grigoriev I.V."/>
            <person name="Hibbett D.S."/>
        </authorList>
    </citation>
    <scope>NUCLEOTIDE SEQUENCE [LARGE SCALE GENOMIC DNA]</scope>
    <source>
        <strain evidence="12 13">TUFC12733</strain>
    </source>
</reference>
<keyword evidence="8" id="KW-0326">Glycosidase</keyword>
<dbReference type="Gene3D" id="3.20.20.80">
    <property type="entry name" value="Glycosidases"/>
    <property type="match status" value="1"/>
</dbReference>
<keyword evidence="7 12" id="KW-0378">Hydrolase</keyword>
<feature type="compositionally biased region" description="Polar residues" evidence="9">
    <location>
        <begin position="417"/>
        <end position="429"/>
    </location>
</feature>
<evidence type="ECO:0000256" key="5">
    <source>
        <dbReference type="ARBA" id="ARBA00022525"/>
    </source>
</evidence>
<dbReference type="InterPro" id="IPR045053">
    <property type="entry name" value="MAN-like"/>
</dbReference>
<evidence type="ECO:0000256" key="4">
    <source>
        <dbReference type="ARBA" id="ARBA00012706"/>
    </source>
</evidence>
<evidence type="ECO:0000256" key="8">
    <source>
        <dbReference type="ARBA" id="ARBA00023295"/>
    </source>
</evidence>
<dbReference type="STRING" id="1330018.A0A167HBD8"/>
<dbReference type="PANTHER" id="PTHR31451">
    <property type="match status" value="1"/>
</dbReference>
<comment type="subcellular location">
    <subcellularLocation>
        <location evidence="2">Secreted</location>
    </subcellularLocation>
</comment>